<evidence type="ECO:0000313" key="2">
    <source>
        <dbReference type="EMBL" id="MDH2394022.1"/>
    </source>
</evidence>
<comment type="caution">
    <text evidence="2">The sequence shown here is derived from an EMBL/GenBank/DDBJ whole genome shotgun (WGS) entry which is preliminary data.</text>
</comment>
<keyword evidence="3" id="KW-1185">Reference proteome</keyword>
<dbReference type="Proteomes" id="UP001223144">
    <property type="component" value="Unassembled WGS sequence"/>
</dbReference>
<dbReference type="RefSeq" id="WP_279933427.1">
    <property type="nucleotide sequence ID" value="NZ_JARWBG010000099.1"/>
</dbReference>
<gene>
    <name evidence="2" type="ORF">QCN29_35835</name>
</gene>
<reference evidence="2 3" key="1">
    <citation type="submission" date="2023-04" db="EMBL/GenBank/DDBJ databases">
        <title>Streptomyces chengmaiensis sp. nov. isolated from the stem of mangrove plant in Hainan.</title>
        <authorList>
            <person name="Huang X."/>
            <person name="Zhou S."/>
            <person name="Chu X."/>
            <person name="Xie Y."/>
            <person name="Lin Y."/>
        </authorList>
    </citation>
    <scope>NUCLEOTIDE SEQUENCE [LARGE SCALE GENOMIC DNA]</scope>
    <source>
        <strain evidence="2 3">HNM0663</strain>
    </source>
</reference>
<protein>
    <submittedName>
        <fullName evidence="2">Uncharacterized protein</fullName>
    </submittedName>
</protein>
<feature type="region of interest" description="Disordered" evidence="1">
    <location>
        <begin position="195"/>
        <end position="252"/>
    </location>
</feature>
<name>A0ABT6I043_9ACTN</name>
<organism evidence="2 3">
    <name type="scientific">Streptomyces chengmaiensis</name>
    <dbReference type="NCBI Taxonomy" id="3040919"/>
    <lineage>
        <taxon>Bacteria</taxon>
        <taxon>Bacillati</taxon>
        <taxon>Actinomycetota</taxon>
        <taxon>Actinomycetes</taxon>
        <taxon>Kitasatosporales</taxon>
        <taxon>Streptomycetaceae</taxon>
        <taxon>Streptomyces</taxon>
    </lineage>
</organism>
<proteinExistence type="predicted"/>
<evidence type="ECO:0000313" key="3">
    <source>
        <dbReference type="Proteomes" id="UP001223144"/>
    </source>
</evidence>
<feature type="compositionally biased region" description="Polar residues" evidence="1">
    <location>
        <begin position="195"/>
        <end position="208"/>
    </location>
</feature>
<accession>A0ABT6I043</accession>
<sequence length="252" mass="26855">MTSAPLVPLPEPDDLVVSVMTGIEPNLAEEVVRQAVADAAASQAKRRRLARALADDPDLLTSGRPEGPAVIGEFVRALLAHGSVRAVLLKASLLDGRILRSHSIDGIDQEVWALLATYQALIRAASDAVAHRPDLDMDRLSFTVLLQTAADTVVTGHGIATGKVDLVGAIGTAALAHLWPARRRHRVKARSIKNSTEIRPQRWQTPPERQTLHRPHRDHVHGERTRLPVPTLAGDGRAAGGEACPGAGVVGG</sequence>
<dbReference type="EMBL" id="JARWBG010000099">
    <property type="protein sequence ID" value="MDH2394022.1"/>
    <property type="molecule type" value="Genomic_DNA"/>
</dbReference>
<evidence type="ECO:0000256" key="1">
    <source>
        <dbReference type="SAM" id="MobiDB-lite"/>
    </source>
</evidence>